<protein>
    <submittedName>
        <fullName evidence="4">SET domain-containing protein</fullName>
    </submittedName>
</protein>
<dbReference type="SUPFAM" id="SSF82199">
    <property type="entry name" value="SET domain"/>
    <property type="match status" value="1"/>
</dbReference>
<dbReference type="EMBL" id="KZ678136">
    <property type="protein sequence ID" value="PSN66005.1"/>
    <property type="molecule type" value="Genomic_DNA"/>
</dbReference>
<dbReference type="Gene3D" id="2.170.270.10">
    <property type="entry name" value="SET domain"/>
    <property type="match status" value="1"/>
</dbReference>
<reference evidence="4 5" key="1">
    <citation type="journal article" date="2018" name="Front. Microbiol.">
        <title>Genome-Wide Analysis of Corynespora cassiicola Leaf Fall Disease Putative Effectors.</title>
        <authorList>
            <person name="Lopez D."/>
            <person name="Ribeiro S."/>
            <person name="Label P."/>
            <person name="Fumanal B."/>
            <person name="Venisse J.S."/>
            <person name="Kohler A."/>
            <person name="de Oliveira R.R."/>
            <person name="Labutti K."/>
            <person name="Lipzen A."/>
            <person name="Lail K."/>
            <person name="Bauer D."/>
            <person name="Ohm R.A."/>
            <person name="Barry K.W."/>
            <person name="Spatafora J."/>
            <person name="Grigoriev I.V."/>
            <person name="Martin F.M."/>
            <person name="Pujade-Renaud V."/>
        </authorList>
    </citation>
    <scope>NUCLEOTIDE SEQUENCE [LARGE SCALE GENOMIC DNA]</scope>
    <source>
        <strain evidence="4 5">Philippines</strain>
    </source>
</reference>
<feature type="domain" description="SET" evidence="3">
    <location>
        <begin position="129"/>
        <end position="278"/>
    </location>
</feature>
<evidence type="ECO:0000256" key="2">
    <source>
        <dbReference type="SAM" id="SignalP"/>
    </source>
</evidence>
<dbReference type="OrthoDB" id="1028014at2759"/>
<dbReference type="STRING" id="1448308.A0A2T2NKN7"/>
<evidence type="ECO:0000259" key="3">
    <source>
        <dbReference type="PROSITE" id="PS50280"/>
    </source>
</evidence>
<name>A0A2T2NKN7_CORCC</name>
<keyword evidence="5" id="KW-1185">Reference proteome</keyword>
<gene>
    <name evidence="4" type="ORF">BS50DRAFT_621771</name>
</gene>
<feature type="signal peptide" evidence="2">
    <location>
        <begin position="1"/>
        <end position="29"/>
    </location>
</feature>
<dbReference type="SMART" id="SM00317">
    <property type="entry name" value="SET"/>
    <property type="match status" value="1"/>
</dbReference>
<feature type="chain" id="PRO_5015734590" evidence="2">
    <location>
        <begin position="30"/>
        <end position="450"/>
    </location>
</feature>
<dbReference type="PANTHER" id="PTHR47332:SF6">
    <property type="entry name" value="SET DOMAIN-CONTAINING PROTEIN"/>
    <property type="match status" value="1"/>
</dbReference>
<proteinExistence type="predicted"/>
<evidence type="ECO:0000313" key="5">
    <source>
        <dbReference type="Proteomes" id="UP000240883"/>
    </source>
</evidence>
<dbReference type="Proteomes" id="UP000240883">
    <property type="component" value="Unassembled WGS sequence"/>
</dbReference>
<evidence type="ECO:0000313" key="4">
    <source>
        <dbReference type="EMBL" id="PSN66005.1"/>
    </source>
</evidence>
<dbReference type="InterPro" id="IPR046341">
    <property type="entry name" value="SET_dom_sf"/>
</dbReference>
<organism evidence="4 5">
    <name type="scientific">Corynespora cassiicola Philippines</name>
    <dbReference type="NCBI Taxonomy" id="1448308"/>
    <lineage>
        <taxon>Eukaryota</taxon>
        <taxon>Fungi</taxon>
        <taxon>Dikarya</taxon>
        <taxon>Ascomycota</taxon>
        <taxon>Pezizomycotina</taxon>
        <taxon>Dothideomycetes</taxon>
        <taxon>Pleosporomycetidae</taxon>
        <taxon>Pleosporales</taxon>
        <taxon>Corynesporascaceae</taxon>
        <taxon>Corynespora</taxon>
    </lineage>
</organism>
<evidence type="ECO:0000256" key="1">
    <source>
        <dbReference type="SAM" id="MobiDB-lite"/>
    </source>
</evidence>
<feature type="region of interest" description="Disordered" evidence="1">
    <location>
        <begin position="416"/>
        <end position="450"/>
    </location>
</feature>
<dbReference type="CDD" id="cd20071">
    <property type="entry name" value="SET_SMYD"/>
    <property type="match status" value="1"/>
</dbReference>
<feature type="compositionally biased region" description="Basic and acidic residues" evidence="1">
    <location>
        <begin position="433"/>
        <end position="450"/>
    </location>
</feature>
<dbReference type="PANTHER" id="PTHR47332">
    <property type="entry name" value="SET DOMAIN-CONTAINING PROTEIN 5"/>
    <property type="match status" value="1"/>
</dbReference>
<dbReference type="InterPro" id="IPR001214">
    <property type="entry name" value="SET_dom"/>
</dbReference>
<dbReference type="Pfam" id="PF00856">
    <property type="entry name" value="SET"/>
    <property type="match status" value="1"/>
</dbReference>
<keyword evidence="2" id="KW-0732">Signal</keyword>
<dbReference type="AlphaFoldDB" id="A0A2T2NKN7"/>
<dbReference type="InterPro" id="IPR053185">
    <property type="entry name" value="SET_domain_protein"/>
</dbReference>
<sequence length="450" mass="50114">MSSPSWFSSWRHTPPFLLTLFLHSQLAAALFDIAVSPAIQDPLINPPRTACLVMQDGATYNTFPWTHHPVCVHAVLPNSEGAGLGKHQDFCVYTNSVFNNGRGISLVTTPETAAELNDEQYASYFEELEGPELYDIRESEGKGLGLFAKTEIAAGDIIIWKSPALIVSKDALNTPSKQRRHLLLQTAVDQLPEKTRSMLLGLAKNRGGFEIDDIIQTNAAGVKVWDGTSHLAIVPEAARVNHACRPNAYYRFDDYTLTWDVFALKDIEPGEELTFNYGFSTQPHDVRRQKIEQTFGFKCTCSLCSSNATALSASDERLQKIADIKAVLPTAPDDIPKFIGLLPNLIALLDEEDLHTETPMYEEILAYTWSSFGVEDRAKYWAGRARKHWEVLAGNGSFEVKRTGDLERNVKSHGTWMNWEGDPWEGEGQGHPWGDDGSGHEHNHSHAHDA</sequence>
<accession>A0A2T2NKN7</accession>
<dbReference type="PROSITE" id="PS50280">
    <property type="entry name" value="SET"/>
    <property type="match status" value="1"/>
</dbReference>